<dbReference type="InterPro" id="IPR043169">
    <property type="entry name" value="PMM_cap"/>
</dbReference>
<feature type="binding site" evidence="11">
    <location>
        <position position="178"/>
    </location>
    <ligand>
        <name>alpha-D-mannose 1-phosphate</name>
        <dbReference type="ChEBI" id="CHEBI:58409"/>
    </ligand>
</feature>
<protein>
    <recommendedName>
        <fullName evidence="5 13">Phosphomannomutase</fullName>
        <ecNumber evidence="5 13">5.4.2.8</ecNumber>
    </recommendedName>
</protein>
<name>A0A811KTL9_9BILA</name>
<keyword evidence="9 13" id="KW-0413">Isomerase</keyword>
<dbReference type="GO" id="GO:0004615">
    <property type="term" value="F:phosphomannomutase activity"/>
    <property type="evidence" value="ECO:0007669"/>
    <property type="project" value="UniProtKB-EC"/>
</dbReference>
<keyword evidence="6 13" id="KW-0963">Cytoplasm</keyword>
<dbReference type="InterPro" id="IPR023214">
    <property type="entry name" value="HAD_sf"/>
</dbReference>
<dbReference type="EMBL" id="CAJFCW020000004">
    <property type="protein sequence ID" value="CAG9111766.1"/>
    <property type="molecule type" value="Genomic_DNA"/>
</dbReference>
<dbReference type="InterPro" id="IPR006379">
    <property type="entry name" value="HAD-SF_hydro_IIB"/>
</dbReference>
<comment type="catalytic activity">
    <reaction evidence="13">
        <text>alpha-D-mannose 1-phosphate = D-mannose 6-phosphate</text>
        <dbReference type="Rhea" id="RHEA:11140"/>
        <dbReference type="ChEBI" id="CHEBI:58409"/>
        <dbReference type="ChEBI" id="CHEBI:58735"/>
        <dbReference type="EC" id="5.4.2.8"/>
    </reaction>
</comment>
<comment type="function">
    <text evidence="13">Involved in the synthesis of the GDP-mannose and dolichol-phosphate-mannose required for a number of critical mannosyl transfer reactions.</text>
</comment>
<dbReference type="Proteomes" id="UP000614601">
    <property type="component" value="Unassembled WGS sequence"/>
</dbReference>
<dbReference type="GO" id="GO:0046872">
    <property type="term" value="F:metal ion binding"/>
    <property type="evidence" value="ECO:0007669"/>
    <property type="project" value="UniProtKB-KW"/>
</dbReference>
<evidence type="ECO:0000256" key="7">
    <source>
        <dbReference type="ARBA" id="ARBA00022723"/>
    </source>
</evidence>
<feature type="active site" description="Proton donor/acceptor" evidence="10">
    <location>
        <position position="10"/>
    </location>
</feature>
<dbReference type="InterPro" id="IPR036412">
    <property type="entry name" value="HAD-like_sf"/>
</dbReference>
<feature type="active site" description="Nucleophile" evidence="10">
    <location>
        <position position="8"/>
    </location>
</feature>
<proteinExistence type="inferred from homology"/>
<dbReference type="InterPro" id="IPR005002">
    <property type="entry name" value="PMM"/>
</dbReference>
<evidence type="ECO:0000313" key="14">
    <source>
        <dbReference type="EMBL" id="CAD5218800.1"/>
    </source>
</evidence>
<dbReference type="GO" id="GO:0006487">
    <property type="term" value="P:protein N-linked glycosylation"/>
    <property type="evidence" value="ECO:0007669"/>
    <property type="project" value="TreeGrafter"/>
</dbReference>
<evidence type="ECO:0000256" key="13">
    <source>
        <dbReference type="RuleBase" id="RU361118"/>
    </source>
</evidence>
<dbReference type="FunFam" id="3.30.1240.20:FF:000001">
    <property type="entry name" value="Phosphomannomutase"/>
    <property type="match status" value="1"/>
</dbReference>
<dbReference type="Proteomes" id="UP000783686">
    <property type="component" value="Unassembled WGS sequence"/>
</dbReference>
<dbReference type="EMBL" id="CAJFDH010000004">
    <property type="protein sequence ID" value="CAD5218800.1"/>
    <property type="molecule type" value="Genomic_DNA"/>
</dbReference>
<dbReference type="PANTHER" id="PTHR10466">
    <property type="entry name" value="PHOSPHOMANNOMUTASE"/>
    <property type="match status" value="1"/>
</dbReference>
<dbReference type="GO" id="GO:0009298">
    <property type="term" value="P:GDP-mannose biosynthetic process"/>
    <property type="evidence" value="ECO:0007669"/>
    <property type="project" value="UniProtKB-UniPathway"/>
</dbReference>
<evidence type="ECO:0000256" key="2">
    <source>
        <dbReference type="ARBA" id="ARBA00004699"/>
    </source>
</evidence>
<evidence type="ECO:0000256" key="12">
    <source>
        <dbReference type="PIRSR" id="PIRSR605002-3"/>
    </source>
</evidence>
<evidence type="ECO:0000256" key="1">
    <source>
        <dbReference type="ARBA" id="ARBA00004496"/>
    </source>
</evidence>
<feature type="binding site" evidence="12">
    <location>
        <position position="10"/>
    </location>
    <ligand>
        <name>Mg(2+)</name>
        <dbReference type="ChEBI" id="CHEBI:18420"/>
        <label>1</label>
    </ligand>
</feature>
<evidence type="ECO:0000256" key="9">
    <source>
        <dbReference type="ARBA" id="ARBA00023235"/>
    </source>
</evidence>
<sequence>MAPILLFDVDGTLTKSRQNITPDMKNFMVGLSKTVDIGVVGGSDMKKVVEQLGNDLDQLKEQFTYIFTENGLVGFHKDEAIPSMSIKDTLGEEKLQEIINFSLEYIAKLKIPVKRGTFIEYRKGMINISPIGRNCSQEERDDFFEYDKEHGIRSAFVEALKEQFKGDGLTFSIGGQISIDVFPNGWDKTFCLQYLEKDYNEIHFFGDRTSPGGNDYEIFEDSRTIGHTVTSPEDTKEKVTRLLEEMNKIKN</sequence>
<dbReference type="GO" id="GO:0005829">
    <property type="term" value="C:cytosol"/>
    <property type="evidence" value="ECO:0007669"/>
    <property type="project" value="TreeGrafter"/>
</dbReference>
<comment type="subunit">
    <text evidence="4 13">Homodimer.</text>
</comment>
<evidence type="ECO:0000256" key="4">
    <source>
        <dbReference type="ARBA" id="ARBA00011738"/>
    </source>
</evidence>
<dbReference type="SFLD" id="SFLDG01140">
    <property type="entry name" value="C2.B:_Phosphomannomutase_and_P"/>
    <property type="match status" value="1"/>
</dbReference>
<dbReference type="AlphaFoldDB" id="A0A811KTL9"/>
<keyword evidence="7 12" id="KW-0479">Metal-binding</keyword>
<accession>A0A811KTL9</accession>
<keyword evidence="8 12" id="KW-0460">Magnesium</keyword>
<evidence type="ECO:0000256" key="10">
    <source>
        <dbReference type="PIRSR" id="PIRSR605002-1"/>
    </source>
</evidence>
<feature type="binding site" evidence="12">
    <location>
        <position position="221"/>
    </location>
    <ligand>
        <name>Mg(2+)</name>
        <dbReference type="ChEBI" id="CHEBI:18420"/>
        <label>1</label>
    </ligand>
</feature>
<dbReference type="OrthoDB" id="10264771at2759"/>
<dbReference type="GO" id="GO:0006013">
    <property type="term" value="P:mannose metabolic process"/>
    <property type="evidence" value="ECO:0007669"/>
    <property type="project" value="TreeGrafter"/>
</dbReference>
<dbReference type="EC" id="5.4.2.8" evidence="5 13"/>
<evidence type="ECO:0000256" key="3">
    <source>
        <dbReference type="ARBA" id="ARBA00009736"/>
    </source>
</evidence>
<dbReference type="PANTHER" id="PTHR10466:SF0">
    <property type="entry name" value="PHOSPHOMANNOMUTASE"/>
    <property type="match status" value="1"/>
</dbReference>
<dbReference type="SFLD" id="SFLDS00003">
    <property type="entry name" value="Haloacid_Dehalogenase"/>
    <property type="match status" value="1"/>
</dbReference>
<feature type="binding site" evidence="11">
    <location>
        <position position="180"/>
    </location>
    <ligand>
        <name>alpha-D-mannose 1-phosphate</name>
        <dbReference type="ChEBI" id="CHEBI:58409"/>
    </ligand>
</feature>
<reference evidence="14" key="1">
    <citation type="submission" date="2020-09" db="EMBL/GenBank/DDBJ databases">
        <authorList>
            <person name="Kikuchi T."/>
        </authorList>
    </citation>
    <scope>NUCLEOTIDE SEQUENCE</scope>
    <source>
        <strain evidence="14">SH1</strain>
    </source>
</reference>
<feature type="binding site" evidence="12">
    <location>
        <position position="8"/>
    </location>
    <ligand>
        <name>Mg(2+)</name>
        <dbReference type="ChEBI" id="CHEBI:18420"/>
        <label>1</label>
    </ligand>
</feature>
<dbReference type="UniPathway" id="UPA00126">
    <property type="reaction ID" value="UER00424"/>
</dbReference>
<dbReference type="NCBIfam" id="TIGR01484">
    <property type="entry name" value="HAD-SF-IIB"/>
    <property type="match status" value="1"/>
</dbReference>
<evidence type="ECO:0000256" key="6">
    <source>
        <dbReference type="ARBA" id="ARBA00022490"/>
    </source>
</evidence>
<comment type="pathway">
    <text evidence="2 13">Nucleotide-sugar biosynthesis; GDP-alpha-D-mannose biosynthesis; alpha-D-mannose 1-phosphate from D-fructose 6-phosphate: step 2/2.</text>
</comment>
<evidence type="ECO:0000256" key="5">
    <source>
        <dbReference type="ARBA" id="ARBA00012730"/>
    </source>
</evidence>
<gene>
    <name evidence="14" type="ORF">BOKJ2_LOCUS8010</name>
</gene>
<organism evidence="14 15">
    <name type="scientific">Bursaphelenchus okinawaensis</name>
    <dbReference type="NCBI Taxonomy" id="465554"/>
    <lineage>
        <taxon>Eukaryota</taxon>
        <taxon>Metazoa</taxon>
        <taxon>Ecdysozoa</taxon>
        <taxon>Nematoda</taxon>
        <taxon>Chromadorea</taxon>
        <taxon>Rhabditida</taxon>
        <taxon>Tylenchina</taxon>
        <taxon>Tylenchomorpha</taxon>
        <taxon>Aphelenchoidea</taxon>
        <taxon>Aphelenchoididae</taxon>
        <taxon>Bursaphelenchus</taxon>
    </lineage>
</organism>
<keyword evidence="15" id="KW-1185">Reference proteome</keyword>
<feature type="binding site" evidence="11">
    <location>
        <position position="122"/>
    </location>
    <ligand>
        <name>alpha-D-mannose 1-phosphate</name>
        <dbReference type="ChEBI" id="CHEBI:58409"/>
    </ligand>
</feature>
<evidence type="ECO:0000256" key="11">
    <source>
        <dbReference type="PIRSR" id="PIRSR605002-2"/>
    </source>
</evidence>
<evidence type="ECO:0000256" key="8">
    <source>
        <dbReference type="ARBA" id="ARBA00022842"/>
    </source>
</evidence>
<feature type="binding site" evidence="11">
    <location>
        <position position="140"/>
    </location>
    <ligand>
        <name>alpha-D-mannose 1-phosphate</name>
        <dbReference type="ChEBI" id="CHEBI:58409"/>
    </ligand>
</feature>
<dbReference type="Gene3D" id="3.30.1240.20">
    <property type="match status" value="1"/>
</dbReference>
<dbReference type="CDD" id="cd02585">
    <property type="entry name" value="HAD_PMM"/>
    <property type="match status" value="1"/>
</dbReference>
<dbReference type="SFLD" id="SFLDF00445">
    <property type="entry name" value="alpha-phosphomannomutase"/>
    <property type="match status" value="1"/>
</dbReference>
<comment type="similarity">
    <text evidence="3 13">Belongs to the eukaryotic PMM family.</text>
</comment>
<dbReference type="Pfam" id="PF03332">
    <property type="entry name" value="PMM"/>
    <property type="match status" value="1"/>
</dbReference>
<feature type="binding site" evidence="12">
    <location>
        <position position="219"/>
    </location>
    <ligand>
        <name>Mg(2+)</name>
        <dbReference type="ChEBI" id="CHEBI:18420"/>
        <label>1</label>
    </ligand>
</feature>
<comment type="subcellular location">
    <subcellularLocation>
        <location evidence="1 13">Cytoplasm</location>
    </subcellularLocation>
</comment>
<dbReference type="Gene3D" id="3.40.50.1000">
    <property type="entry name" value="HAD superfamily/HAD-like"/>
    <property type="match status" value="1"/>
</dbReference>
<comment type="cofactor">
    <cofactor evidence="12">
        <name>Mg(2+)</name>
        <dbReference type="ChEBI" id="CHEBI:18420"/>
    </cofactor>
</comment>
<comment type="caution">
    <text evidence="14">The sequence shown here is derived from an EMBL/GenBank/DDBJ whole genome shotgun (WGS) entry which is preliminary data.</text>
</comment>
<dbReference type="SFLD" id="SFLDG01143">
    <property type="entry name" value="C2.B.3:_Phosphomannomutase_Lik"/>
    <property type="match status" value="1"/>
</dbReference>
<feature type="binding site" evidence="12">
    <location>
        <position position="207"/>
    </location>
    <ligand>
        <name>Mg(2+)</name>
        <dbReference type="ChEBI" id="CHEBI:18420"/>
        <label>1</label>
    </ligand>
</feature>
<feature type="binding site" evidence="12">
    <location>
        <position position="224"/>
    </location>
    <ligand>
        <name>Mg(2+)</name>
        <dbReference type="ChEBI" id="CHEBI:18420"/>
        <label>1</label>
    </ligand>
</feature>
<dbReference type="SUPFAM" id="SSF56784">
    <property type="entry name" value="HAD-like"/>
    <property type="match status" value="1"/>
</dbReference>
<evidence type="ECO:0000313" key="15">
    <source>
        <dbReference type="Proteomes" id="UP000614601"/>
    </source>
</evidence>
<feature type="binding site" evidence="11">
    <location>
        <position position="17"/>
    </location>
    <ligand>
        <name>alpha-D-mannose 1-phosphate</name>
        <dbReference type="ChEBI" id="CHEBI:58409"/>
    </ligand>
</feature>
<feature type="binding site" evidence="11">
    <location>
        <position position="133"/>
    </location>
    <ligand>
        <name>alpha-D-mannose 1-phosphate</name>
        <dbReference type="ChEBI" id="CHEBI:58409"/>
    </ligand>
</feature>